<comment type="caution">
    <text evidence="1">The sequence shown here is derived from an EMBL/GenBank/DDBJ whole genome shotgun (WGS) entry which is preliminary data.</text>
</comment>
<evidence type="ECO:0000313" key="1">
    <source>
        <dbReference type="EMBL" id="MFC7061662.1"/>
    </source>
</evidence>
<proteinExistence type="predicted"/>
<dbReference type="Proteomes" id="UP001596410">
    <property type="component" value="Unassembled WGS sequence"/>
</dbReference>
<dbReference type="RefSeq" id="WP_204707156.1">
    <property type="nucleotide sequence ID" value="NZ_JBHSZV010000014.1"/>
</dbReference>
<evidence type="ECO:0000313" key="2">
    <source>
        <dbReference type="Proteomes" id="UP001596410"/>
    </source>
</evidence>
<protein>
    <submittedName>
        <fullName evidence="1">Uncharacterized protein</fullName>
    </submittedName>
</protein>
<dbReference type="EMBL" id="JBHSZV010000014">
    <property type="protein sequence ID" value="MFC7061662.1"/>
    <property type="molecule type" value="Genomic_DNA"/>
</dbReference>
<organism evidence="1 2">
    <name type="scientific">Halobacillus seohaensis</name>
    <dbReference type="NCBI Taxonomy" id="447421"/>
    <lineage>
        <taxon>Bacteria</taxon>
        <taxon>Bacillati</taxon>
        <taxon>Bacillota</taxon>
        <taxon>Bacilli</taxon>
        <taxon>Bacillales</taxon>
        <taxon>Bacillaceae</taxon>
        <taxon>Halobacillus</taxon>
    </lineage>
</organism>
<keyword evidence="2" id="KW-1185">Reference proteome</keyword>
<sequence length="47" mass="5523">MKPHEAFDQAVDEGINQTDRNRFYVTFIGMLTSHIVRRKARARVSIF</sequence>
<name>A0ABW2EHE1_9BACI</name>
<reference evidence="2" key="1">
    <citation type="journal article" date="2019" name="Int. J. Syst. Evol. Microbiol.">
        <title>The Global Catalogue of Microorganisms (GCM) 10K type strain sequencing project: providing services to taxonomists for standard genome sequencing and annotation.</title>
        <authorList>
            <consortium name="The Broad Institute Genomics Platform"/>
            <consortium name="The Broad Institute Genome Sequencing Center for Infectious Disease"/>
            <person name="Wu L."/>
            <person name="Ma J."/>
        </authorList>
    </citation>
    <scope>NUCLEOTIDE SEQUENCE [LARGE SCALE GENOMIC DNA]</scope>
    <source>
        <strain evidence="2">CGMCC 4.1621</strain>
    </source>
</reference>
<accession>A0ABW2EHE1</accession>
<gene>
    <name evidence="1" type="ORF">ACFQIC_07290</name>
</gene>